<feature type="compositionally biased region" description="Basic residues" evidence="1">
    <location>
        <begin position="181"/>
        <end position="191"/>
    </location>
</feature>
<protein>
    <submittedName>
        <fullName evidence="2">Uncharacterized protein</fullName>
    </submittedName>
</protein>
<dbReference type="STRING" id="888268.A0A1E5UQF4"/>
<dbReference type="OrthoDB" id="696879at2759"/>
<organism evidence="2 3">
    <name type="scientific">Dichanthelium oligosanthes</name>
    <dbReference type="NCBI Taxonomy" id="888268"/>
    <lineage>
        <taxon>Eukaryota</taxon>
        <taxon>Viridiplantae</taxon>
        <taxon>Streptophyta</taxon>
        <taxon>Embryophyta</taxon>
        <taxon>Tracheophyta</taxon>
        <taxon>Spermatophyta</taxon>
        <taxon>Magnoliopsida</taxon>
        <taxon>Liliopsida</taxon>
        <taxon>Poales</taxon>
        <taxon>Poaceae</taxon>
        <taxon>PACMAD clade</taxon>
        <taxon>Panicoideae</taxon>
        <taxon>Panicodae</taxon>
        <taxon>Paniceae</taxon>
        <taxon>Dichantheliinae</taxon>
        <taxon>Dichanthelium</taxon>
    </lineage>
</organism>
<feature type="region of interest" description="Disordered" evidence="1">
    <location>
        <begin position="175"/>
        <end position="281"/>
    </location>
</feature>
<comment type="caution">
    <text evidence="2">The sequence shown here is derived from an EMBL/GenBank/DDBJ whole genome shotgun (WGS) entry which is preliminary data.</text>
</comment>
<feature type="region of interest" description="Disordered" evidence="1">
    <location>
        <begin position="115"/>
        <end position="154"/>
    </location>
</feature>
<feature type="region of interest" description="Disordered" evidence="1">
    <location>
        <begin position="82"/>
        <end position="101"/>
    </location>
</feature>
<accession>A0A1E5UQF4</accession>
<dbReference type="AlphaFoldDB" id="A0A1E5UQF4"/>
<feature type="compositionally biased region" description="Basic and acidic residues" evidence="1">
    <location>
        <begin position="228"/>
        <end position="253"/>
    </location>
</feature>
<evidence type="ECO:0000313" key="2">
    <source>
        <dbReference type="EMBL" id="OEL15132.1"/>
    </source>
</evidence>
<dbReference type="EMBL" id="LWDX02067825">
    <property type="protein sequence ID" value="OEL15132.1"/>
    <property type="molecule type" value="Genomic_DNA"/>
</dbReference>
<evidence type="ECO:0000256" key="1">
    <source>
        <dbReference type="SAM" id="MobiDB-lite"/>
    </source>
</evidence>
<feature type="compositionally biased region" description="Basic and acidic residues" evidence="1">
    <location>
        <begin position="115"/>
        <end position="129"/>
    </location>
</feature>
<name>A0A1E5UQF4_9POAL</name>
<gene>
    <name evidence="2" type="ORF">BAE44_0023848</name>
</gene>
<dbReference type="Proteomes" id="UP000095767">
    <property type="component" value="Unassembled WGS sequence"/>
</dbReference>
<evidence type="ECO:0000313" key="3">
    <source>
        <dbReference type="Proteomes" id="UP000095767"/>
    </source>
</evidence>
<reference evidence="2 3" key="1">
    <citation type="submission" date="2016-09" db="EMBL/GenBank/DDBJ databases">
        <title>The draft genome of Dichanthelium oligosanthes: A C3 panicoid grass species.</title>
        <authorList>
            <person name="Studer A.J."/>
            <person name="Schnable J.C."/>
            <person name="Brutnell T.P."/>
        </authorList>
    </citation>
    <scope>NUCLEOTIDE SEQUENCE [LARGE SCALE GENOMIC DNA]</scope>
    <source>
        <strain evidence="3">cv. Kellogg 1175</strain>
        <tissue evidence="2">Leaf</tissue>
    </source>
</reference>
<keyword evidence="3" id="KW-1185">Reference proteome</keyword>
<proteinExistence type="predicted"/>
<sequence>MRAITGAVISSKPCSIAKAGIILCRFYDSAASYLPSADCATYLLTAADATQDLKVFRRGLRANQQQGAANLEVHDYYEGDIKHQDRERKGGMAVPTRGSHRDSCAEVEIDVAAAEKKSKKKNQEDRQEGRAVAGIESHIPSSTGITGQKRKKEKHSIQEIIVNVKQEPDLVADEELASEKKSKKKKEKHRVKLEEEVRDVNLGLKIVNDDRLGQNVAGGEKKRKKKKHEEEEVYSKNVKQEKMSSDGDLDSEKKRKKKRGRGDNNDNALEQVEQTKKKQRK</sequence>